<dbReference type="EMBL" id="CM040459">
    <property type="protein sequence ID" value="MCI4378888.1"/>
    <property type="molecule type" value="Genomic_DNA"/>
</dbReference>
<evidence type="ECO:0000313" key="1">
    <source>
        <dbReference type="EMBL" id="MCI4378888.1"/>
    </source>
</evidence>
<comment type="caution">
    <text evidence="1">The sequence shown here is derived from an EMBL/GenBank/DDBJ whole genome shotgun (WGS) entry which is preliminary data.</text>
</comment>
<dbReference type="Proteomes" id="UP000829447">
    <property type="component" value="Linkage Group LG6"/>
</dbReference>
<protein>
    <submittedName>
        <fullName evidence="1">Uncharacterized protein</fullName>
    </submittedName>
</protein>
<accession>A0ACC5WJP1</accession>
<sequence length="61" mass="6755">MRCCTGTGRKLQSVVDLAHFSLTLMLITRISSTAAPQATIIFNTTRIFVEIIFGHDVACKR</sequence>
<organism evidence="1 2">
    <name type="scientific">Pangasianodon gigas</name>
    <name type="common">Mekong giant catfish</name>
    <name type="synonym">Pangasius gigas</name>
    <dbReference type="NCBI Taxonomy" id="30993"/>
    <lineage>
        <taxon>Eukaryota</taxon>
        <taxon>Metazoa</taxon>
        <taxon>Chordata</taxon>
        <taxon>Craniata</taxon>
        <taxon>Vertebrata</taxon>
        <taxon>Euteleostomi</taxon>
        <taxon>Actinopterygii</taxon>
        <taxon>Neopterygii</taxon>
        <taxon>Teleostei</taxon>
        <taxon>Ostariophysi</taxon>
        <taxon>Siluriformes</taxon>
        <taxon>Pangasiidae</taxon>
        <taxon>Pangasianodon</taxon>
    </lineage>
</organism>
<name>A0ACC5WJP1_PANGG</name>
<gene>
    <name evidence="1" type="ORF">PGIGA_G00221280</name>
</gene>
<keyword evidence="2" id="KW-1185">Reference proteome</keyword>
<evidence type="ECO:0000313" key="2">
    <source>
        <dbReference type="Proteomes" id="UP000829447"/>
    </source>
</evidence>
<reference evidence="1 2" key="1">
    <citation type="journal article" date="2022" name="bioRxiv">
        <title>An ancient truncated duplication of the anti-Mullerian hormone receptor type 2 gene is a potential conserved master sex determinant in the Pangasiidae catfish family.</title>
        <authorList>
            <person name="Wen M."/>
            <person name="Pan Q."/>
            <person name="Jouanno E."/>
            <person name="Montfort J."/>
            <person name="Zahm M."/>
            <person name="Cabau C."/>
            <person name="Klopp C."/>
            <person name="Iampietro C."/>
            <person name="Roques C."/>
            <person name="Bouchez O."/>
            <person name="Castinel A."/>
            <person name="Donnadieu C."/>
            <person name="Parrinello H."/>
            <person name="Poncet C."/>
            <person name="Belmonte E."/>
            <person name="Gautier V."/>
            <person name="Avarre J.-C."/>
            <person name="Dugue R."/>
            <person name="Gustiano R."/>
            <person name="Ha T.T.T."/>
            <person name="Campet M."/>
            <person name="Sriphairoj K."/>
            <person name="Ribolli J."/>
            <person name="de Almeida F.L."/>
            <person name="Desvignes T."/>
            <person name="Postlethwait J.H."/>
            <person name="Bucao C.F."/>
            <person name="Robinson-Rechavi M."/>
            <person name="Bobe J."/>
            <person name="Herpin A."/>
            <person name="Guiguen Y."/>
        </authorList>
    </citation>
    <scope>NUCLEOTIDE SEQUENCE [LARGE SCALE GENOMIC DNA]</scope>
    <source>
        <strain evidence="1">YG-Dec2019</strain>
    </source>
</reference>
<proteinExistence type="predicted"/>